<dbReference type="Pfam" id="PF01520">
    <property type="entry name" value="Amidase_3"/>
    <property type="match status" value="1"/>
</dbReference>
<proteinExistence type="predicted"/>
<reference evidence="3 5" key="1">
    <citation type="submission" date="2020-06" db="EMBL/GenBank/DDBJ databases">
        <title>Anoxygenic phototrophic Chloroflexota member uses a Type I reaction center.</title>
        <authorList>
            <person name="Tsuji J.M."/>
            <person name="Shaw N.A."/>
            <person name="Nagashima S."/>
            <person name="Venkiteswaran J."/>
            <person name="Schiff S.L."/>
            <person name="Hanada S."/>
            <person name="Tank M."/>
            <person name="Neufeld J.D."/>
        </authorList>
    </citation>
    <scope>NUCLEOTIDE SEQUENCE [LARGE SCALE GENOMIC DNA]</scope>
    <source>
        <strain evidence="3">L227-S17</strain>
    </source>
</reference>
<protein>
    <submittedName>
        <fullName evidence="3">N-acetylmuramoyl-L-alanine amidase</fullName>
    </submittedName>
</protein>
<organism evidence="3 5">
    <name type="scientific">Candidatus Chlorohelix allophototropha</name>
    <dbReference type="NCBI Taxonomy" id="3003348"/>
    <lineage>
        <taxon>Bacteria</taxon>
        <taxon>Bacillati</taxon>
        <taxon>Chloroflexota</taxon>
        <taxon>Chloroflexia</taxon>
        <taxon>Candidatus Chloroheliales</taxon>
        <taxon>Candidatus Chloroheliaceae</taxon>
        <taxon>Candidatus Chlorohelix</taxon>
    </lineage>
</organism>
<dbReference type="EMBL" id="CP128399">
    <property type="protein sequence ID" value="WJW67050.1"/>
    <property type="molecule type" value="Genomic_DNA"/>
</dbReference>
<dbReference type="SUPFAM" id="SSF53187">
    <property type="entry name" value="Zn-dependent exopeptidases"/>
    <property type="match status" value="1"/>
</dbReference>
<dbReference type="Proteomes" id="UP000521676">
    <property type="component" value="Unassembled WGS sequence"/>
</dbReference>
<dbReference type="PROSITE" id="PS51257">
    <property type="entry name" value="PROKAR_LIPOPROTEIN"/>
    <property type="match status" value="1"/>
</dbReference>
<dbReference type="RefSeq" id="WP_341468945.1">
    <property type="nucleotide sequence ID" value="NZ_CP128399.1"/>
</dbReference>
<dbReference type="AlphaFoldDB" id="A0A8T7M0Z5"/>
<evidence type="ECO:0000313" key="3">
    <source>
        <dbReference type="EMBL" id="NWJ45171.1"/>
    </source>
</evidence>
<dbReference type="Proteomes" id="UP001431572">
    <property type="component" value="Chromosome 1"/>
</dbReference>
<evidence type="ECO:0000313" key="4">
    <source>
        <dbReference type="EMBL" id="WJW67050.1"/>
    </source>
</evidence>
<dbReference type="InterPro" id="IPR050695">
    <property type="entry name" value="N-acetylmuramoyl_amidase_3"/>
</dbReference>
<name>A0A8T7M0Z5_9CHLR</name>
<dbReference type="PANTHER" id="PTHR30404">
    <property type="entry name" value="N-ACETYLMURAMOYL-L-ALANINE AMIDASE"/>
    <property type="match status" value="1"/>
</dbReference>
<sequence length="419" mass="45349">MYTNKLKSIFLLGLVVVGLLLTACEDESRPTRAPQLSLVAPTFAPLIDTLPAPSPNSTLQTGSSYAPPPTPADIVSGSPLPRYQIFITPPPLATFEASRNYGYSGRISAANLKPENLTLINGVPLIPYIAPPQTRQPIPTLLPNYGINGKPRVGLQIGHLDIDKLPDEWAALRNQTGGSGGGYTEVQINYDIARRTAALLISRGVTVDLLPATVPPAYTADAFVAIHCDAVTNSSPSGFKLAHYWNSAIPKTDDTLVNSIYSQYEAATLMKRDGSITDGMTEYYSFNSAYRYYAISKVTPGAIIELGFLTNPNDSQILVNRADDVARGLANGIIVFLNQRPPFEQREKPIGLAAAIEARLDRTPVFSTADNGTVIAYVSQQQIFTNYTENNSSYGIWLPILEQGGFIKKSDATVVSIPR</sequence>
<feature type="domain" description="MurNAc-LAA" evidence="2">
    <location>
        <begin position="212"/>
        <end position="334"/>
    </location>
</feature>
<evidence type="ECO:0000313" key="6">
    <source>
        <dbReference type="Proteomes" id="UP001431572"/>
    </source>
</evidence>
<gene>
    <name evidence="3" type="ORF">HXX08_04750</name>
    <name evidence="4" type="ORF">OZ401_000298</name>
</gene>
<dbReference type="GO" id="GO:0030288">
    <property type="term" value="C:outer membrane-bounded periplasmic space"/>
    <property type="evidence" value="ECO:0007669"/>
    <property type="project" value="TreeGrafter"/>
</dbReference>
<dbReference type="SMART" id="SM00646">
    <property type="entry name" value="Ami_3"/>
    <property type="match status" value="1"/>
</dbReference>
<reference evidence="4" key="2">
    <citation type="journal article" date="2024" name="Nature">
        <title>Anoxygenic phototroph of the Chloroflexota uses a type I reaction centre.</title>
        <authorList>
            <person name="Tsuji J.M."/>
            <person name="Shaw N.A."/>
            <person name="Nagashima S."/>
            <person name="Venkiteswaran J.J."/>
            <person name="Schiff S.L."/>
            <person name="Watanabe T."/>
            <person name="Fukui M."/>
            <person name="Hanada S."/>
            <person name="Tank M."/>
            <person name="Neufeld J.D."/>
        </authorList>
    </citation>
    <scope>NUCLEOTIDE SEQUENCE</scope>
    <source>
        <strain evidence="4">L227-S17</strain>
    </source>
</reference>
<dbReference type="GO" id="GO:0008745">
    <property type="term" value="F:N-acetylmuramoyl-L-alanine amidase activity"/>
    <property type="evidence" value="ECO:0007669"/>
    <property type="project" value="InterPro"/>
</dbReference>
<accession>A0A8T7M0Z5</accession>
<keyword evidence="6" id="KW-1185">Reference proteome</keyword>
<dbReference type="EMBL" id="JACATZ010000001">
    <property type="protein sequence ID" value="NWJ45171.1"/>
    <property type="molecule type" value="Genomic_DNA"/>
</dbReference>
<evidence type="ECO:0000259" key="2">
    <source>
        <dbReference type="SMART" id="SM00646"/>
    </source>
</evidence>
<dbReference type="PANTHER" id="PTHR30404:SF0">
    <property type="entry name" value="N-ACETYLMURAMOYL-L-ALANINE AMIDASE AMIC"/>
    <property type="match status" value="1"/>
</dbReference>
<evidence type="ECO:0000313" key="5">
    <source>
        <dbReference type="Proteomes" id="UP000521676"/>
    </source>
</evidence>
<evidence type="ECO:0000256" key="1">
    <source>
        <dbReference type="ARBA" id="ARBA00022801"/>
    </source>
</evidence>
<dbReference type="InterPro" id="IPR002508">
    <property type="entry name" value="MurNAc-LAA_cat"/>
</dbReference>
<dbReference type="GO" id="GO:0009253">
    <property type="term" value="P:peptidoglycan catabolic process"/>
    <property type="evidence" value="ECO:0007669"/>
    <property type="project" value="InterPro"/>
</dbReference>
<dbReference type="Gene3D" id="3.40.630.40">
    <property type="entry name" value="Zn-dependent exopeptidases"/>
    <property type="match status" value="1"/>
</dbReference>
<dbReference type="CDD" id="cd02696">
    <property type="entry name" value="MurNAc-LAA"/>
    <property type="match status" value="1"/>
</dbReference>
<keyword evidence="1" id="KW-0378">Hydrolase</keyword>